<evidence type="ECO:0000313" key="3">
    <source>
        <dbReference type="EMBL" id="AIF04110.1"/>
    </source>
</evidence>
<organism evidence="3">
    <name type="scientific">uncultured marine group II/III euryarchaeote KM3_170_G02</name>
    <dbReference type="NCBI Taxonomy" id="1457927"/>
    <lineage>
        <taxon>Archaea</taxon>
        <taxon>Methanobacteriati</taxon>
        <taxon>Methanobacteriota</taxon>
        <taxon>environmental samples</taxon>
    </lineage>
</organism>
<name>A0A075GLY0_9EURY</name>
<dbReference type="EMBL" id="KF900699">
    <property type="protein sequence ID" value="AIF04110.1"/>
    <property type="molecule type" value="Genomic_DNA"/>
</dbReference>
<reference evidence="3" key="1">
    <citation type="journal article" date="2014" name="Genome Biol. Evol.">
        <title>Pangenome evidence for extensive interdomain horizontal transfer affecting lineage core and shell genes in uncultured planktonic thaumarchaeota and euryarchaeota.</title>
        <authorList>
            <person name="Deschamps P."/>
            <person name="Zivanovic Y."/>
            <person name="Moreira D."/>
            <person name="Rodriguez-Valera F."/>
            <person name="Lopez-Garcia P."/>
        </authorList>
    </citation>
    <scope>NUCLEOTIDE SEQUENCE</scope>
</reference>
<feature type="region of interest" description="Disordered" evidence="1">
    <location>
        <begin position="51"/>
        <end position="74"/>
    </location>
</feature>
<feature type="compositionally biased region" description="Polar residues" evidence="1">
    <location>
        <begin position="51"/>
        <end position="60"/>
    </location>
</feature>
<accession>A0A075GLY0</accession>
<keyword evidence="2" id="KW-0812">Transmembrane</keyword>
<protein>
    <submittedName>
        <fullName evidence="3">Uncharacterized protein</fullName>
    </submittedName>
</protein>
<evidence type="ECO:0000256" key="1">
    <source>
        <dbReference type="SAM" id="MobiDB-lite"/>
    </source>
</evidence>
<feature type="compositionally biased region" description="Acidic residues" evidence="1">
    <location>
        <begin position="63"/>
        <end position="74"/>
    </location>
</feature>
<feature type="transmembrane region" description="Helical" evidence="2">
    <location>
        <begin position="80"/>
        <end position="98"/>
    </location>
</feature>
<keyword evidence="2" id="KW-1133">Transmembrane helix</keyword>
<proteinExistence type="predicted"/>
<evidence type="ECO:0000256" key="2">
    <source>
        <dbReference type="SAM" id="Phobius"/>
    </source>
</evidence>
<feature type="transmembrane region" description="Helical" evidence="2">
    <location>
        <begin position="205"/>
        <end position="224"/>
    </location>
</feature>
<keyword evidence="2" id="KW-0472">Membrane</keyword>
<dbReference type="AlphaFoldDB" id="A0A075GLY0"/>
<feature type="transmembrane region" description="Helical" evidence="2">
    <location>
        <begin position="105"/>
        <end position="126"/>
    </location>
</feature>
<sequence length="245" mass="25604">MKNAPPALYALALLGFFLPWSSLTCSVPDFESGDSKTIKISQSGLQMVTGNTSVTMNGKTPTDEEQAEMEEDGTDGPNQALLLILFPIALVVGIAMSFSNLQAAGIAGIVAFAVAMLQMAIGFPLFDIGPPGMASNTIHSQPDVLVKPVVFQPDLDSEDFQKSMEELGQQMEGLEGMGGMEGIEGLDSGMDALMGEAFKKTTEPFFWLSSLLALIGGILCFVAANQATVVAAGTAPAQIFGDGEG</sequence>